<reference evidence="4" key="1">
    <citation type="submission" date="2022-11" db="UniProtKB">
        <authorList>
            <consortium name="WormBaseParasite"/>
        </authorList>
    </citation>
    <scope>IDENTIFICATION</scope>
</reference>
<accession>A0A914CWY8</accession>
<sequence length="264" mass="29322">MVRFELIVVLIVCSTFIPQESDTCAATGICGANPFCGGGGGLSPLLPPAIPPTCGHGCGGGGFGCGPYGCYRMRARASTNYQPYKGRNTNMMQKAIKELRLKPSSRSENDYGDSEPLQELDDLEAAAPSIAEMRKFSSNITVEPNRAFMECCLDRKLPDACLEKCHFAVYNKDALTRMYFKQDGCPLDAMREIQFCAAQGQDHRHCCIQKGVTTTIAGPKCLVFCDQRPGKVTQLDLTYVPCFDRFESMKHCFWNELVRFYRRA</sequence>
<keyword evidence="1" id="KW-0732">Signal</keyword>
<feature type="domain" description="Domain of unknown function DB" evidence="2">
    <location>
        <begin position="151"/>
        <end position="253"/>
    </location>
</feature>
<dbReference type="PANTHER" id="PTHR46705">
    <property type="entry name" value="PROTEIN CBG09805"/>
    <property type="match status" value="1"/>
</dbReference>
<evidence type="ECO:0000259" key="2">
    <source>
        <dbReference type="Pfam" id="PF01682"/>
    </source>
</evidence>
<dbReference type="WBParaSite" id="ACRNAN_scaffold1532.g10217.t1">
    <property type="protein sequence ID" value="ACRNAN_scaffold1532.g10217.t1"/>
    <property type="gene ID" value="ACRNAN_scaffold1532.g10217"/>
</dbReference>
<feature type="chain" id="PRO_5038102056" description="Domain of unknown function DB domain-containing protein" evidence="1">
    <location>
        <begin position="22"/>
        <end position="264"/>
    </location>
</feature>
<evidence type="ECO:0000256" key="1">
    <source>
        <dbReference type="SAM" id="SignalP"/>
    </source>
</evidence>
<organism evidence="3 4">
    <name type="scientific">Acrobeloides nanus</name>
    <dbReference type="NCBI Taxonomy" id="290746"/>
    <lineage>
        <taxon>Eukaryota</taxon>
        <taxon>Metazoa</taxon>
        <taxon>Ecdysozoa</taxon>
        <taxon>Nematoda</taxon>
        <taxon>Chromadorea</taxon>
        <taxon>Rhabditida</taxon>
        <taxon>Tylenchina</taxon>
        <taxon>Cephalobomorpha</taxon>
        <taxon>Cephaloboidea</taxon>
        <taxon>Cephalobidae</taxon>
        <taxon>Acrobeloides</taxon>
    </lineage>
</organism>
<dbReference type="PANTHER" id="PTHR46705:SF6">
    <property type="entry name" value="DOMAIN OF UNKNOWN FUNCTION DB DOMAIN-CONTAINING PROTEIN"/>
    <property type="match status" value="1"/>
</dbReference>
<dbReference type="AlphaFoldDB" id="A0A914CWY8"/>
<protein>
    <recommendedName>
        <fullName evidence="2">Domain of unknown function DB domain-containing protein</fullName>
    </recommendedName>
</protein>
<evidence type="ECO:0000313" key="4">
    <source>
        <dbReference type="WBParaSite" id="ACRNAN_scaffold1532.g10217.t1"/>
    </source>
</evidence>
<dbReference type="InterPro" id="IPR002602">
    <property type="entry name" value="DB"/>
</dbReference>
<name>A0A914CWY8_9BILA</name>
<keyword evidence="3" id="KW-1185">Reference proteome</keyword>
<dbReference type="Proteomes" id="UP000887540">
    <property type="component" value="Unplaced"/>
</dbReference>
<proteinExistence type="predicted"/>
<evidence type="ECO:0000313" key="3">
    <source>
        <dbReference type="Proteomes" id="UP000887540"/>
    </source>
</evidence>
<dbReference type="Pfam" id="PF01682">
    <property type="entry name" value="DB"/>
    <property type="match status" value="1"/>
</dbReference>
<feature type="signal peptide" evidence="1">
    <location>
        <begin position="1"/>
        <end position="21"/>
    </location>
</feature>